<dbReference type="PRINTS" id="PR00702">
    <property type="entry name" value="ACRIFLAVINRP"/>
</dbReference>
<dbReference type="Proteomes" id="UP000030125">
    <property type="component" value="Unassembled WGS sequence"/>
</dbReference>
<dbReference type="InterPro" id="IPR001036">
    <property type="entry name" value="Acrflvin-R"/>
</dbReference>
<feature type="transmembrane region" description="Helical" evidence="1">
    <location>
        <begin position="916"/>
        <end position="941"/>
    </location>
</feature>
<keyword evidence="1" id="KW-1133">Transmembrane helix</keyword>
<keyword evidence="1" id="KW-0472">Membrane</keyword>
<feature type="transmembrane region" description="Helical" evidence="1">
    <location>
        <begin position="530"/>
        <end position="548"/>
    </location>
</feature>
<name>A0A0A2EKX0_PORCN</name>
<dbReference type="GO" id="GO:0005886">
    <property type="term" value="C:plasma membrane"/>
    <property type="evidence" value="ECO:0007669"/>
    <property type="project" value="TreeGrafter"/>
</dbReference>
<dbReference type="OrthoDB" id="9758940at2"/>
<dbReference type="Gene3D" id="3.30.70.1440">
    <property type="entry name" value="Multidrug efflux transporter AcrB pore domain"/>
    <property type="match status" value="1"/>
</dbReference>
<reference evidence="2 3" key="1">
    <citation type="submission" date="2014-08" db="EMBL/GenBank/DDBJ databases">
        <title>Porphyromonas cangingivalis strain:COT-109_OH1386 Genome sequencing.</title>
        <authorList>
            <person name="Wallis C."/>
            <person name="Deusch O."/>
            <person name="O'Flynn C."/>
            <person name="Davis I."/>
            <person name="Jospin G."/>
            <person name="Darling A.E."/>
            <person name="Coil D.A."/>
            <person name="Alexiev A."/>
            <person name="Horsfall A."/>
            <person name="Kirkwood N."/>
            <person name="Harris S."/>
            <person name="Eisen J.A."/>
        </authorList>
    </citation>
    <scope>NUCLEOTIDE SEQUENCE [LARGE SCALE GENOMIC DNA]</scope>
    <source>
        <strain evidence="3">COT-109 OH1386</strain>
    </source>
</reference>
<dbReference type="Gene3D" id="3.30.70.1430">
    <property type="entry name" value="Multidrug efflux transporter AcrB pore domain"/>
    <property type="match status" value="2"/>
</dbReference>
<feature type="transmembrane region" description="Helical" evidence="1">
    <location>
        <begin position="461"/>
        <end position="483"/>
    </location>
</feature>
<dbReference type="Gene3D" id="1.20.1640.10">
    <property type="entry name" value="Multidrug efflux transporter AcrB transmembrane domain"/>
    <property type="match status" value="2"/>
</dbReference>
<dbReference type="AlphaFoldDB" id="A0A0A2EKX0"/>
<feature type="transmembrane region" description="Helical" evidence="1">
    <location>
        <begin position="382"/>
        <end position="408"/>
    </location>
</feature>
<dbReference type="Gene3D" id="3.30.70.1320">
    <property type="entry name" value="Multidrug efflux transporter AcrB pore domain like"/>
    <property type="match status" value="1"/>
</dbReference>
<dbReference type="Gene3D" id="3.30.2090.10">
    <property type="entry name" value="Multidrug efflux transporter AcrB TolC docking domain, DN and DC subdomains"/>
    <property type="match status" value="2"/>
</dbReference>
<accession>A0A0A2EKX0</accession>
<dbReference type="eggNOG" id="COG0841">
    <property type="taxonomic scope" value="Bacteria"/>
</dbReference>
<feature type="transmembrane region" description="Helical" evidence="1">
    <location>
        <begin position="12"/>
        <end position="30"/>
    </location>
</feature>
<dbReference type="PANTHER" id="PTHR32063">
    <property type="match status" value="1"/>
</dbReference>
<dbReference type="SUPFAM" id="SSF82693">
    <property type="entry name" value="Multidrug efflux transporter AcrB pore domain, PN1, PN2, PC1 and PC2 subdomains"/>
    <property type="match status" value="2"/>
</dbReference>
<dbReference type="InterPro" id="IPR027463">
    <property type="entry name" value="AcrB_DN_DC_subdom"/>
</dbReference>
<feature type="transmembrane region" description="Helical" evidence="1">
    <location>
        <begin position="962"/>
        <end position="981"/>
    </location>
</feature>
<dbReference type="SUPFAM" id="SSF82866">
    <property type="entry name" value="Multidrug efflux transporter AcrB transmembrane domain"/>
    <property type="match status" value="2"/>
</dbReference>
<feature type="transmembrane region" description="Helical" evidence="1">
    <location>
        <begin position="358"/>
        <end position="376"/>
    </location>
</feature>
<feature type="transmembrane region" description="Helical" evidence="1">
    <location>
        <begin position="332"/>
        <end position="351"/>
    </location>
</feature>
<feature type="transmembrane region" description="Helical" evidence="1">
    <location>
        <begin position="429"/>
        <end position="449"/>
    </location>
</feature>
<evidence type="ECO:0000256" key="1">
    <source>
        <dbReference type="SAM" id="Phobius"/>
    </source>
</evidence>
<dbReference type="GO" id="GO:0042910">
    <property type="term" value="F:xenobiotic transmembrane transporter activity"/>
    <property type="evidence" value="ECO:0007669"/>
    <property type="project" value="TreeGrafter"/>
</dbReference>
<keyword evidence="3" id="KW-1185">Reference proteome</keyword>
<feature type="transmembrane region" description="Helical" evidence="1">
    <location>
        <begin position="890"/>
        <end position="910"/>
    </location>
</feature>
<evidence type="ECO:0000313" key="2">
    <source>
        <dbReference type="EMBL" id="KGN78135.1"/>
    </source>
</evidence>
<dbReference type="SUPFAM" id="SSF82714">
    <property type="entry name" value="Multidrug efflux transporter AcrB TolC docking domain, DN and DC subdomains"/>
    <property type="match status" value="2"/>
</dbReference>
<organism evidence="2 3">
    <name type="scientific">Porphyromonas cangingivalis</name>
    <dbReference type="NCBI Taxonomy" id="36874"/>
    <lineage>
        <taxon>Bacteria</taxon>
        <taxon>Pseudomonadati</taxon>
        <taxon>Bacteroidota</taxon>
        <taxon>Bacteroidia</taxon>
        <taxon>Bacteroidales</taxon>
        <taxon>Porphyromonadaceae</taxon>
        <taxon>Porphyromonas</taxon>
    </lineage>
</organism>
<proteinExistence type="predicted"/>
<dbReference type="EMBL" id="JQJD01000065">
    <property type="protein sequence ID" value="KGN78135.1"/>
    <property type="molecule type" value="Genomic_DNA"/>
</dbReference>
<comment type="caution">
    <text evidence="2">The sequence shown here is derived from an EMBL/GenBank/DDBJ whole genome shotgun (WGS) entry which is preliminary data.</text>
</comment>
<keyword evidence="1" id="KW-0812">Transmembrane</keyword>
<dbReference type="STRING" id="36874.HQ34_04250"/>
<sequence>MSLYQSAVRRPVTTALIFVAIVIIGLFSLTKLSTDLYPKIDMNSIMVITTYNGASAEDIENTVSRPVENVLNTVSNVKHIKSNSMDNFSTVSLEFESGSNMDVATNDVRDKLDRITSALPKEASKPLIFKFSMDDIPIMVISAQAVESAKGLDKIIDDNLTNRIARLDGVGSVQVVGAPIREINIYCNPEKLEAYHLTVEQISQAVQMSNRNIPIGSIDIGSKTASFRLQGEFENVKDVEDIVVGGFQGRNVYLRDVAEVHDGDKERMQESYNNGIPGGYIIIRKQSGANSVAICNSINKILPEIQASMPSDVKLIKVMDTSEYITNTINSLLKTILIIFVVVILVVLFFLGRWRATFIIVLTIPISLIAAFIYLMESGNTLNVISLSALSIAIGMVVDDAIVVLENITTHIERGSFPKQAAIYATNEVALSVIASTLTMLAVFLPLTMVTGFTGVMFRQLGWVVSIVMIISTISALTLTPMLSSQMLRRTARNSRVYDKIFDPIKHLLDKLDKAYAKALAWCVYHRKTVIVGATLIFLGSLMLMPFVKTEFLPDNDQGYITGTIELPQGYSKDKALDFANMFSEEMRAKYPEDLTSFSFTVGQADDDNIFAAFQGSGSNIISINVLMPPFDQRTMTTTQLTQTLREELSQYPVVESYNIKAGEGFGGSPYAVQLEIYGHSFDKTNKVAEQFVEKIKSKPACSEVNLSRKPSSPEYNVVFDDEKLAMYGLTKTTAATSLRNAITGITSSYFREDGKEYTIKVRYAQQYRESLESIENILITTPRGATIRLRDLGEIRMRETPPTIERKDRERYMSIGMTTASGYAMSDLVTQCREVMKEIELPEGASWKLAGQFETQQESFGDLFALMILIILLVFIVMAAEFESLVDPFVIMFSVPFAFSGVILGLVITGTPMGVMALIGAIMLIGIVVKNGIVLIDYTILCRERGNGILASVVMAGKSRLRPVLMTTATTVLGMLPLAFGRGEGAELWRSMGMTVAFGLTVSTLITLVIVPTVYAIFAGNGIKRKRKKFHKKRVQELAQ</sequence>
<protein>
    <submittedName>
        <fullName evidence="2">Multidrug transporter AcrB</fullName>
    </submittedName>
</protein>
<feature type="transmembrane region" description="Helical" evidence="1">
    <location>
        <begin position="993"/>
        <end position="1019"/>
    </location>
</feature>
<gene>
    <name evidence="2" type="ORF">HQ35_10645</name>
</gene>
<dbReference type="Pfam" id="PF00873">
    <property type="entry name" value="ACR_tran"/>
    <property type="match status" value="1"/>
</dbReference>
<dbReference type="PANTHER" id="PTHR32063:SF0">
    <property type="entry name" value="SWARMING MOTILITY PROTEIN SWRC"/>
    <property type="match status" value="1"/>
</dbReference>
<feature type="transmembrane region" description="Helical" evidence="1">
    <location>
        <begin position="864"/>
        <end position="883"/>
    </location>
</feature>
<evidence type="ECO:0000313" key="3">
    <source>
        <dbReference type="Proteomes" id="UP000030125"/>
    </source>
</evidence>
<dbReference type="RefSeq" id="WP_036853040.1">
    <property type="nucleotide sequence ID" value="NZ_JQJD01000065.1"/>
</dbReference>